<dbReference type="PATRIC" id="fig|1235795.3.peg.2805"/>
<name>R9LBG3_9BACL</name>
<evidence type="ECO:0000313" key="1">
    <source>
        <dbReference type="EMBL" id="EOS55706.1"/>
    </source>
</evidence>
<organism evidence="1 2">
    <name type="scientific">Paenibacillus barengoltzii G22</name>
    <dbReference type="NCBI Taxonomy" id="1235795"/>
    <lineage>
        <taxon>Bacteria</taxon>
        <taxon>Bacillati</taxon>
        <taxon>Bacillota</taxon>
        <taxon>Bacilli</taxon>
        <taxon>Bacillales</taxon>
        <taxon>Paenibacillaceae</taxon>
        <taxon>Paenibacillus</taxon>
    </lineage>
</organism>
<comment type="caution">
    <text evidence="1">The sequence shown here is derived from an EMBL/GenBank/DDBJ whole genome shotgun (WGS) entry which is preliminary data.</text>
</comment>
<dbReference type="Proteomes" id="UP000019598">
    <property type="component" value="Unassembled WGS sequence"/>
</dbReference>
<accession>R9LBG3</accession>
<evidence type="ECO:0000313" key="2">
    <source>
        <dbReference type="Proteomes" id="UP000019598"/>
    </source>
</evidence>
<sequence>MEGNPQSASTLLNHDIQPGEQMTFGSYPHFISPMERFSRSYGGFSKIRAMSCSC</sequence>
<dbReference type="STRING" id="1235795.C812_02838"/>
<gene>
    <name evidence="1" type="ORF">C812_02838</name>
</gene>
<protein>
    <submittedName>
        <fullName evidence="1">Uncharacterized protein</fullName>
    </submittedName>
</protein>
<proteinExistence type="predicted"/>
<dbReference type="EMBL" id="ASSZ01000025">
    <property type="protein sequence ID" value="EOS55706.1"/>
    <property type="molecule type" value="Genomic_DNA"/>
</dbReference>
<reference evidence="1 2" key="1">
    <citation type="submission" date="2013-04" db="EMBL/GenBank/DDBJ databases">
        <title>The Genome Sequence of Paenibacillus barengoltzii G22.</title>
        <authorList>
            <consortium name="The Broad Institute Genomics Platform"/>
            <consortium name="The Broad Institute Genome Sequencing Center for Infectious Disease"/>
            <person name="Earl A."/>
            <person name="Xavier R."/>
            <person name="Elson C."/>
            <person name="Duck W."/>
            <person name="Walker B."/>
            <person name="Young S."/>
            <person name="Zeng Q."/>
            <person name="Gargeya S."/>
            <person name="Fitzgerald M."/>
            <person name="Haas B."/>
            <person name="Abouelleil A."/>
            <person name="Allen A.W."/>
            <person name="Alvarado L."/>
            <person name="Arachchi H.M."/>
            <person name="Berlin A.M."/>
            <person name="Chapman S.B."/>
            <person name="Gainer-Dewar J."/>
            <person name="Goldberg J."/>
            <person name="Griggs A."/>
            <person name="Gujja S."/>
            <person name="Hansen M."/>
            <person name="Howarth C."/>
            <person name="Imamovic A."/>
            <person name="Ireland A."/>
            <person name="Larimer J."/>
            <person name="McCowan C."/>
            <person name="Murphy C."/>
            <person name="Pearson M."/>
            <person name="Poon T.W."/>
            <person name="Priest M."/>
            <person name="Roberts A."/>
            <person name="Saif S."/>
            <person name="Shea T."/>
            <person name="Sisk P."/>
            <person name="Sykes S."/>
            <person name="Wortman J."/>
            <person name="Nusbaum C."/>
            <person name="Birren B."/>
        </authorList>
    </citation>
    <scope>NUCLEOTIDE SEQUENCE [LARGE SCALE GENOMIC DNA]</scope>
    <source>
        <strain evidence="1 2">G22</strain>
    </source>
</reference>
<dbReference type="AlphaFoldDB" id="R9LBG3"/>
<dbReference type="HOGENOM" id="CLU_3046079_0_0_9"/>